<dbReference type="InterPro" id="IPR009057">
    <property type="entry name" value="Homeodomain-like_sf"/>
</dbReference>
<keyword evidence="2 4" id="KW-0238">DNA-binding</keyword>
<reference evidence="6 7" key="1">
    <citation type="submission" date="2020-08" db="EMBL/GenBank/DDBJ databases">
        <title>Cohnella phylogeny.</title>
        <authorList>
            <person name="Dunlap C."/>
        </authorList>
    </citation>
    <scope>NUCLEOTIDE SEQUENCE [LARGE SCALE GENOMIC DNA]</scope>
    <source>
        <strain evidence="6 7">DSM 28246</strain>
    </source>
</reference>
<protein>
    <submittedName>
        <fullName evidence="6">TetR/AcrR family transcriptional regulator</fullName>
    </submittedName>
</protein>
<evidence type="ECO:0000259" key="5">
    <source>
        <dbReference type="PROSITE" id="PS50977"/>
    </source>
</evidence>
<evidence type="ECO:0000256" key="1">
    <source>
        <dbReference type="ARBA" id="ARBA00023015"/>
    </source>
</evidence>
<dbReference type="InterPro" id="IPR050109">
    <property type="entry name" value="HTH-type_TetR-like_transc_reg"/>
</dbReference>
<comment type="caution">
    <text evidence="6">The sequence shown here is derived from an EMBL/GenBank/DDBJ whole genome shotgun (WGS) entry which is preliminary data.</text>
</comment>
<evidence type="ECO:0000256" key="4">
    <source>
        <dbReference type="PROSITE-ProRule" id="PRU00335"/>
    </source>
</evidence>
<organism evidence="6 7">
    <name type="scientific">Cohnella nanjingensis</name>
    <dbReference type="NCBI Taxonomy" id="1387779"/>
    <lineage>
        <taxon>Bacteria</taxon>
        <taxon>Bacillati</taxon>
        <taxon>Bacillota</taxon>
        <taxon>Bacilli</taxon>
        <taxon>Bacillales</taxon>
        <taxon>Paenibacillaceae</taxon>
        <taxon>Cohnella</taxon>
    </lineage>
</organism>
<name>A0A7X0RWV5_9BACL</name>
<keyword evidence="3" id="KW-0804">Transcription</keyword>
<evidence type="ECO:0000256" key="3">
    <source>
        <dbReference type="ARBA" id="ARBA00023163"/>
    </source>
</evidence>
<evidence type="ECO:0000313" key="6">
    <source>
        <dbReference type="EMBL" id="MBB6675111.1"/>
    </source>
</evidence>
<keyword evidence="7" id="KW-1185">Reference proteome</keyword>
<dbReference type="Gene3D" id="1.10.357.10">
    <property type="entry name" value="Tetracycline Repressor, domain 2"/>
    <property type="match status" value="1"/>
</dbReference>
<feature type="domain" description="HTH tetR-type" evidence="5">
    <location>
        <begin position="5"/>
        <end position="65"/>
    </location>
</feature>
<proteinExistence type="predicted"/>
<dbReference type="InterPro" id="IPR001647">
    <property type="entry name" value="HTH_TetR"/>
</dbReference>
<evidence type="ECO:0000256" key="2">
    <source>
        <dbReference type="ARBA" id="ARBA00023125"/>
    </source>
</evidence>
<dbReference type="PROSITE" id="PS50977">
    <property type="entry name" value="HTH_TETR_2"/>
    <property type="match status" value="1"/>
</dbReference>
<keyword evidence="1" id="KW-0805">Transcription regulation</keyword>
<dbReference type="AlphaFoldDB" id="A0A7X0RWV5"/>
<dbReference type="SUPFAM" id="SSF46689">
    <property type="entry name" value="Homeodomain-like"/>
    <property type="match status" value="1"/>
</dbReference>
<dbReference type="PRINTS" id="PR00455">
    <property type="entry name" value="HTHTETR"/>
</dbReference>
<dbReference type="Proteomes" id="UP000547209">
    <property type="component" value="Unassembled WGS sequence"/>
</dbReference>
<dbReference type="GO" id="GO:0000976">
    <property type="term" value="F:transcription cis-regulatory region binding"/>
    <property type="evidence" value="ECO:0007669"/>
    <property type="project" value="TreeGrafter"/>
</dbReference>
<dbReference type="EMBL" id="JACJVP010000062">
    <property type="protein sequence ID" value="MBB6675111.1"/>
    <property type="molecule type" value="Genomic_DNA"/>
</dbReference>
<feature type="DNA-binding region" description="H-T-H motif" evidence="4">
    <location>
        <begin position="28"/>
        <end position="47"/>
    </location>
</feature>
<sequence>MAVREDRKEQILDKAVAIFAEWGYYKTTTAQVAQAVGVTQPYVFHFFKNKEELYKAVIERSILRLYEAFDEVQAPADRLLIALGDAFMHILETRRDEMLMVMQSHVIAEPSIRELVRQMFRDIHALLAGRIRMAGLPDAEAEASEFIGLGLLITMAEVLGLPELMRFKEE</sequence>
<dbReference type="InterPro" id="IPR023772">
    <property type="entry name" value="DNA-bd_HTH_TetR-type_CS"/>
</dbReference>
<dbReference type="PANTHER" id="PTHR30055">
    <property type="entry name" value="HTH-TYPE TRANSCRIPTIONAL REGULATOR RUTR"/>
    <property type="match status" value="1"/>
</dbReference>
<dbReference type="GO" id="GO:0003700">
    <property type="term" value="F:DNA-binding transcription factor activity"/>
    <property type="evidence" value="ECO:0007669"/>
    <property type="project" value="TreeGrafter"/>
</dbReference>
<evidence type="ECO:0000313" key="7">
    <source>
        <dbReference type="Proteomes" id="UP000547209"/>
    </source>
</evidence>
<dbReference type="RefSeq" id="WP_185672968.1">
    <property type="nucleotide sequence ID" value="NZ_JACJVP010000062.1"/>
</dbReference>
<gene>
    <name evidence="6" type="ORF">H7C19_31065</name>
</gene>
<dbReference type="Pfam" id="PF00440">
    <property type="entry name" value="TetR_N"/>
    <property type="match status" value="1"/>
</dbReference>
<dbReference type="PROSITE" id="PS01081">
    <property type="entry name" value="HTH_TETR_1"/>
    <property type="match status" value="1"/>
</dbReference>
<accession>A0A7X0RWV5</accession>
<dbReference type="PANTHER" id="PTHR30055:SF234">
    <property type="entry name" value="HTH-TYPE TRANSCRIPTIONAL REGULATOR BETI"/>
    <property type="match status" value="1"/>
</dbReference>